<evidence type="ECO:0000256" key="8">
    <source>
        <dbReference type="ARBA" id="ARBA00022840"/>
    </source>
</evidence>
<dbReference type="InterPro" id="IPR034762">
    <property type="entry name" value="Lys-tRNA-ligase_II_bac/euk"/>
</dbReference>
<feature type="domain" description="Aminoacyl-transfer RNA synthetases class-II family profile" evidence="15">
    <location>
        <begin position="185"/>
        <end position="500"/>
    </location>
</feature>
<dbReference type="Gene3D" id="2.40.50.140">
    <property type="entry name" value="Nucleic acid-binding proteins"/>
    <property type="match status" value="1"/>
</dbReference>
<dbReference type="InterPro" id="IPR004364">
    <property type="entry name" value="Aa-tRNA-synt_II"/>
</dbReference>
<dbReference type="PIRSF" id="PIRSF039101">
    <property type="entry name" value="LysRS2"/>
    <property type="match status" value="1"/>
</dbReference>
<keyword evidence="8 13" id="KW-0067">ATP-binding</keyword>
<evidence type="ECO:0000256" key="4">
    <source>
        <dbReference type="ARBA" id="ARBA00022490"/>
    </source>
</evidence>
<organism evidence="16 17">
    <name type="scientific">Sporotomaculum syntrophicum</name>
    <dbReference type="NCBI Taxonomy" id="182264"/>
    <lineage>
        <taxon>Bacteria</taxon>
        <taxon>Bacillati</taxon>
        <taxon>Bacillota</taxon>
        <taxon>Clostridia</taxon>
        <taxon>Eubacteriales</taxon>
        <taxon>Desulfallaceae</taxon>
        <taxon>Sporotomaculum</taxon>
    </lineage>
</organism>
<evidence type="ECO:0000313" key="17">
    <source>
        <dbReference type="Proteomes" id="UP000798488"/>
    </source>
</evidence>
<dbReference type="InterPro" id="IPR002313">
    <property type="entry name" value="Lys-tRNA-ligase_II"/>
</dbReference>
<comment type="subcellular location">
    <subcellularLocation>
        <location evidence="1 13">Cytoplasm</location>
    </subcellularLocation>
</comment>
<dbReference type="GO" id="GO:0005524">
    <property type="term" value="F:ATP binding"/>
    <property type="evidence" value="ECO:0007669"/>
    <property type="project" value="UniProtKB-UniRule"/>
</dbReference>
<evidence type="ECO:0000256" key="2">
    <source>
        <dbReference type="ARBA" id="ARBA00008226"/>
    </source>
</evidence>
<keyword evidence="10 13" id="KW-0648">Protein biosynthesis</keyword>
<comment type="catalytic activity">
    <reaction evidence="12 13 14">
        <text>tRNA(Lys) + L-lysine + ATP = L-lysyl-tRNA(Lys) + AMP + diphosphate</text>
        <dbReference type="Rhea" id="RHEA:20792"/>
        <dbReference type="Rhea" id="RHEA-COMP:9696"/>
        <dbReference type="Rhea" id="RHEA-COMP:9697"/>
        <dbReference type="ChEBI" id="CHEBI:30616"/>
        <dbReference type="ChEBI" id="CHEBI:32551"/>
        <dbReference type="ChEBI" id="CHEBI:33019"/>
        <dbReference type="ChEBI" id="CHEBI:78442"/>
        <dbReference type="ChEBI" id="CHEBI:78529"/>
        <dbReference type="ChEBI" id="CHEBI:456215"/>
        <dbReference type="EC" id="6.1.1.6"/>
    </reaction>
</comment>
<keyword evidence="9 13" id="KW-0460">Magnesium</keyword>
<dbReference type="EMBL" id="LSRS01000010">
    <property type="protein sequence ID" value="KAF1083786.1"/>
    <property type="molecule type" value="Genomic_DNA"/>
</dbReference>
<dbReference type="FunFam" id="3.30.930.10:FF:000001">
    <property type="entry name" value="Lysine--tRNA ligase"/>
    <property type="match status" value="1"/>
</dbReference>
<evidence type="ECO:0000256" key="1">
    <source>
        <dbReference type="ARBA" id="ARBA00004496"/>
    </source>
</evidence>
<dbReference type="GO" id="GO:0004824">
    <property type="term" value="F:lysine-tRNA ligase activity"/>
    <property type="evidence" value="ECO:0007669"/>
    <property type="project" value="UniProtKB-UniRule"/>
</dbReference>
<feature type="binding site" evidence="13">
    <location>
        <position position="419"/>
    </location>
    <ligand>
        <name>Mg(2+)</name>
        <dbReference type="ChEBI" id="CHEBI:18420"/>
        <label>1</label>
    </ligand>
</feature>
<dbReference type="Proteomes" id="UP000798488">
    <property type="component" value="Unassembled WGS sequence"/>
</dbReference>
<comment type="subunit">
    <text evidence="3 13">Homodimer.</text>
</comment>
<keyword evidence="6 13" id="KW-0479">Metal-binding</keyword>
<dbReference type="AlphaFoldDB" id="A0A9D3AWY0"/>
<evidence type="ECO:0000313" key="16">
    <source>
        <dbReference type="EMBL" id="KAF1083786.1"/>
    </source>
</evidence>
<dbReference type="GO" id="GO:0006430">
    <property type="term" value="P:lysyl-tRNA aminoacylation"/>
    <property type="evidence" value="ECO:0007669"/>
    <property type="project" value="UniProtKB-UniRule"/>
</dbReference>
<dbReference type="InterPro" id="IPR044136">
    <property type="entry name" value="Lys-tRNA-ligase_II_N"/>
</dbReference>
<accession>A0A9D3AWY0</accession>
<proteinExistence type="inferred from homology"/>
<dbReference type="SUPFAM" id="SSF55681">
    <property type="entry name" value="Class II aaRS and biotin synthetases"/>
    <property type="match status" value="1"/>
</dbReference>
<evidence type="ECO:0000256" key="12">
    <source>
        <dbReference type="ARBA" id="ARBA00048573"/>
    </source>
</evidence>
<dbReference type="EC" id="6.1.1.6" evidence="13"/>
<dbReference type="PRINTS" id="PR00982">
    <property type="entry name" value="TRNASYNTHLYS"/>
</dbReference>
<dbReference type="SUPFAM" id="SSF50249">
    <property type="entry name" value="Nucleic acid-binding proteins"/>
    <property type="match status" value="1"/>
</dbReference>
<dbReference type="RefSeq" id="WP_161823317.1">
    <property type="nucleotide sequence ID" value="NZ_LSRS01000010.1"/>
</dbReference>
<dbReference type="InterPro" id="IPR018149">
    <property type="entry name" value="Lys-tRNA-synth_II_C"/>
</dbReference>
<dbReference type="InterPro" id="IPR006195">
    <property type="entry name" value="aa-tRNA-synth_II"/>
</dbReference>
<evidence type="ECO:0000256" key="13">
    <source>
        <dbReference type="HAMAP-Rule" id="MF_00252"/>
    </source>
</evidence>
<sequence length="503" mass="57704">MSSKRSKKGDYVSRPEIEDVNDLIRVRLAKLAEFKEQGLDPYGGKFERSHMAREILNNFEEFEDRRVTLAGRLMAKRGHGKASFANIQDSTGQIQIYVRLNDVGEQVYELYTKLDIGDIIGVVGKVFRTHMGEITLAVEALSLLSKSLRPLPEKWHGLRDVELRYRQRYVDLIVNPDVKESFIKRSRIIKAIRGYLDQRGFLEVETPMMHSIAGGAVARPFITYHNTLDMNLFLRIAPELYLKRLLVGGFDRVYEINRSFRNEGISTKHNPEFTMLEIYQAYADYNDMMDLAEDLISTVAEQVLETSVVLYGDTDINLAKPWNRVPMLEAVKKYSGVDFETLGSDDEAYVAVQHLPVEVERGDSWGTILNKVFEEMVEPNLIQPTFIYDYPVDISPLAKKKKDRPDLTYRFELFIYGREMANAFSELNDPLDQKERFLNQLEKRKAGDDEAHMMDEDYVNALEYGMPPAGGLGIGIDRLVMLLTNAASIRDVILFPLMKPRES</sequence>
<dbReference type="InterPro" id="IPR012340">
    <property type="entry name" value="NA-bd_OB-fold"/>
</dbReference>
<comment type="cofactor">
    <cofactor evidence="13 14">
        <name>Mg(2+)</name>
        <dbReference type="ChEBI" id="CHEBI:18420"/>
    </cofactor>
    <text evidence="13 14">Binds 3 Mg(2+) ions per subunit.</text>
</comment>
<keyword evidence="11 13" id="KW-0030">Aminoacyl-tRNA synthetase</keyword>
<evidence type="ECO:0000256" key="5">
    <source>
        <dbReference type="ARBA" id="ARBA00022598"/>
    </source>
</evidence>
<dbReference type="PANTHER" id="PTHR42918">
    <property type="entry name" value="LYSYL-TRNA SYNTHETASE"/>
    <property type="match status" value="1"/>
</dbReference>
<dbReference type="GO" id="GO:0016740">
    <property type="term" value="F:transferase activity"/>
    <property type="evidence" value="ECO:0007669"/>
    <property type="project" value="UniProtKB-ARBA"/>
</dbReference>
<dbReference type="NCBIfam" id="TIGR00499">
    <property type="entry name" value="lysS_bact"/>
    <property type="match status" value="1"/>
</dbReference>
<dbReference type="PROSITE" id="PS50862">
    <property type="entry name" value="AA_TRNA_LIGASE_II"/>
    <property type="match status" value="1"/>
</dbReference>
<dbReference type="HAMAP" id="MF_00252">
    <property type="entry name" value="Lys_tRNA_synth_class2"/>
    <property type="match status" value="1"/>
</dbReference>
<evidence type="ECO:0000256" key="7">
    <source>
        <dbReference type="ARBA" id="ARBA00022741"/>
    </source>
</evidence>
<dbReference type="NCBIfam" id="NF001756">
    <property type="entry name" value="PRK00484.1"/>
    <property type="match status" value="1"/>
</dbReference>
<comment type="similarity">
    <text evidence="2 13">Belongs to the class-II aminoacyl-tRNA synthetase family.</text>
</comment>
<dbReference type="CDD" id="cd00775">
    <property type="entry name" value="LysRS_core"/>
    <property type="match status" value="1"/>
</dbReference>
<dbReference type="OrthoDB" id="9802326at2"/>
<dbReference type="FunFam" id="2.40.50.140:FF:000024">
    <property type="entry name" value="Lysine--tRNA ligase"/>
    <property type="match status" value="1"/>
</dbReference>
<evidence type="ECO:0000259" key="15">
    <source>
        <dbReference type="PROSITE" id="PS50862"/>
    </source>
</evidence>
<dbReference type="InterPro" id="IPR045864">
    <property type="entry name" value="aa-tRNA-synth_II/BPL/LPL"/>
</dbReference>
<dbReference type="Pfam" id="PF01336">
    <property type="entry name" value="tRNA_anti-codon"/>
    <property type="match status" value="1"/>
</dbReference>
<dbReference type="PANTHER" id="PTHR42918:SF15">
    <property type="entry name" value="LYSINE--TRNA LIGASE, CHLOROPLASTIC_MITOCHONDRIAL"/>
    <property type="match status" value="1"/>
</dbReference>
<feature type="binding site" evidence="13">
    <location>
        <position position="412"/>
    </location>
    <ligand>
        <name>Mg(2+)</name>
        <dbReference type="ChEBI" id="CHEBI:18420"/>
        <label>1</label>
    </ligand>
</feature>
<evidence type="ECO:0000256" key="6">
    <source>
        <dbReference type="ARBA" id="ARBA00022723"/>
    </source>
</evidence>
<keyword evidence="5 13" id="KW-0436">Ligase</keyword>
<reference evidence="16" key="1">
    <citation type="submission" date="2016-02" db="EMBL/GenBank/DDBJ databases">
        <title>Draft Genome Sequence of Sporotomaculum syntrophicum Strain FB, a Syntrophic Benzoate Degrader.</title>
        <authorList>
            <person name="Nobu M.K."/>
            <person name="Narihiro T."/>
            <person name="Qiu Y.-L."/>
            <person name="Ohashi A."/>
            <person name="Liu W.-T."/>
            <person name="Yuji S."/>
        </authorList>
    </citation>
    <scope>NUCLEOTIDE SEQUENCE</scope>
    <source>
        <strain evidence="16">FB</strain>
    </source>
</reference>
<evidence type="ECO:0000256" key="14">
    <source>
        <dbReference type="RuleBase" id="RU000336"/>
    </source>
</evidence>
<evidence type="ECO:0000256" key="9">
    <source>
        <dbReference type="ARBA" id="ARBA00022842"/>
    </source>
</evidence>
<dbReference type="GO" id="GO:0000049">
    <property type="term" value="F:tRNA binding"/>
    <property type="evidence" value="ECO:0007669"/>
    <property type="project" value="TreeGrafter"/>
</dbReference>
<gene>
    <name evidence="13 16" type="primary">lysS</name>
    <name evidence="16" type="ORF">SPSYN_03060</name>
</gene>
<keyword evidence="4 13" id="KW-0963">Cytoplasm</keyword>
<feature type="binding site" evidence="13">
    <location>
        <position position="419"/>
    </location>
    <ligand>
        <name>Mg(2+)</name>
        <dbReference type="ChEBI" id="CHEBI:18420"/>
        <label>2</label>
    </ligand>
</feature>
<keyword evidence="17" id="KW-1185">Reference proteome</keyword>
<dbReference type="InterPro" id="IPR004365">
    <property type="entry name" value="NA-bd_OB_tRNA"/>
</dbReference>
<name>A0A9D3AWY0_9FIRM</name>
<dbReference type="GO" id="GO:0000287">
    <property type="term" value="F:magnesium ion binding"/>
    <property type="evidence" value="ECO:0007669"/>
    <property type="project" value="UniProtKB-UniRule"/>
</dbReference>
<evidence type="ECO:0000256" key="11">
    <source>
        <dbReference type="ARBA" id="ARBA00023146"/>
    </source>
</evidence>
<evidence type="ECO:0000256" key="10">
    <source>
        <dbReference type="ARBA" id="ARBA00022917"/>
    </source>
</evidence>
<dbReference type="GO" id="GO:0140096">
    <property type="term" value="F:catalytic activity, acting on a protein"/>
    <property type="evidence" value="ECO:0007669"/>
    <property type="project" value="UniProtKB-ARBA"/>
</dbReference>
<dbReference type="Pfam" id="PF00152">
    <property type="entry name" value="tRNA-synt_2"/>
    <property type="match status" value="1"/>
</dbReference>
<dbReference type="Gene3D" id="3.30.930.10">
    <property type="entry name" value="Bira Bifunctional Protein, Domain 2"/>
    <property type="match status" value="1"/>
</dbReference>
<evidence type="ECO:0000256" key="3">
    <source>
        <dbReference type="ARBA" id="ARBA00011738"/>
    </source>
</evidence>
<dbReference type="GO" id="GO:0005829">
    <property type="term" value="C:cytosol"/>
    <property type="evidence" value="ECO:0007669"/>
    <property type="project" value="TreeGrafter"/>
</dbReference>
<keyword evidence="7 13" id="KW-0547">Nucleotide-binding</keyword>
<protein>
    <recommendedName>
        <fullName evidence="13">Lysine--tRNA ligase</fullName>
        <ecNumber evidence="13">6.1.1.6</ecNumber>
    </recommendedName>
    <alternativeName>
        <fullName evidence="13">Lysyl-tRNA synthetase</fullName>
        <shortName evidence="13">LysRS</shortName>
    </alternativeName>
</protein>
<comment type="caution">
    <text evidence="16">The sequence shown here is derived from an EMBL/GenBank/DDBJ whole genome shotgun (WGS) entry which is preliminary data.</text>
</comment>
<dbReference type="CDD" id="cd04322">
    <property type="entry name" value="LysRS_N"/>
    <property type="match status" value="1"/>
</dbReference>